<feature type="region of interest" description="Disordered" evidence="6">
    <location>
        <begin position="768"/>
        <end position="819"/>
    </location>
</feature>
<dbReference type="InterPro" id="IPR032797">
    <property type="entry name" value="Mod21_N"/>
</dbReference>
<feature type="domain" description="Gamma tubulin complex component protein N-terminal" evidence="9">
    <location>
        <begin position="225"/>
        <end position="536"/>
    </location>
</feature>
<comment type="subcellular location">
    <subcellularLocation>
        <location evidence="5">Cytoplasm</location>
        <location evidence="5">Cytoskeleton</location>
        <location evidence="5">Microtubule organizing center</location>
    </subcellularLocation>
</comment>
<evidence type="ECO:0000313" key="10">
    <source>
        <dbReference type="EMBL" id="KAF2111313.1"/>
    </source>
</evidence>
<gene>
    <name evidence="10" type="ORF">BDV96DRAFT_499918</name>
</gene>
<protein>
    <recommendedName>
        <fullName evidence="5">Spindle pole body component</fullName>
    </recommendedName>
</protein>
<evidence type="ECO:0000259" key="8">
    <source>
        <dbReference type="Pfam" id="PF14609"/>
    </source>
</evidence>
<dbReference type="GO" id="GO:0005816">
    <property type="term" value="C:spindle pole body"/>
    <property type="evidence" value="ECO:0007669"/>
    <property type="project" value="UniProtKB-ARBA"/>
</dbReference>
<feature type="compositionally biased region" description="Basic residues" evidence="6">
    <location>
        <begin position="776"/>
        <end position="785"/>
    </location>
</feature>
<feature type="domain" description="Gamma-Tubulin ring complex non-core subunit mod21 N-terminal" evidence="8">
    <location>
        <begin position="67"/>
        <end position="158"/>
    </location>
</feature>
<keyword evidence="3 5" id="KW-0493">Microtubule</keyword>
<dbReference type="InterPro" id="IPR007259">
    <property type="entry name" value="GCP"/>
</dbReference>
<dbReference type="OrthoDB" id="66546at2759"/>
<evidence type="ECO:0000256" key="3">
    <source>
        <dbReference type="ARBA" id="ARBA00022701"/>
    </source>
</evidence>
<dbReference type="GO" id="GO:0007020">
    <property type="term" value="P:microtubule nucleation"/>
    <property type="evidence" value="ECO:0007669"/>
    <property type="project" value="InterPro"/>
</dbReference>
<sequence>MAQNARVAALTDELIQSILRFDPKENKQAYRHAKDIATKGLRPHQYNRTNQFDVQTSFDGLDEKFRVLNRDDLADALGSRVKALQAIEGKCARWTPEYLSLLLQLSDRPVENSSVEALELLRPPTPPLPLTWAEIIADDPLTDEELWKDIDYAADSSEDEVSPKKKEKARASPPTSVDEDDTYDPESCVLSDDTKPLDEINGVQFWIKEAEEEGAKIEITELQAVRETLHMLAGLQTSLYLSNRQNASIRVNHTYTLGHAMDRTVDHLLSELADIGRELYRLRQWSRKPSSLPLIQTFEAAVRSRLAHFDRNLAVLQQQYLVPDKPIAVSLLRIHDEVQATSEPLRRLSQLVADIEPHLLVNPFAHLESLYDHISIAQMTLEKSIFDFFANIFFDCLQTYLKPIRRWMESGELGSNDETFFIFENDSATEAASLWHDRYVLRRGQGNQLRSPSFLQPAVQKIFNTGKSVVFLKGLGIYGSGLRPSDPEPNLDFDTVCGTDAEVPFSPFSELFASAFDIWIRSKYSLASTILRQHLFSQHGLLRTLQDFKIIYLSANGTVFQDFASALFTRLDTVPRGWNDRFLLTELLRGVYSPILSTSTVNSLVIRSSRTKITSKSVKQLSGVAIDIFLPWPLQNIIQRSSLPAYQQLFTLLLQIYRSQYLVQNIGLRTLGGSHVALKLRQRLLWLTDILRSYLTEIVIELCMREMLEQMQKAEDIDEMSSVHLKYIARMQEQALLSDNLKPIHKAVIQLLDLGVLFASTVDKEADAAGGSKESGKKKGGRRKSVMPTVVDDSDSSASDSDGDEEILSTKKDSPKAGKAETLKHIDEQFASLLSFVTAGLRSVGRVGAEPIWEMLAERLEWDKPRERGYVGI</sequence>
<evidence type="ECO:0000256" key="1">
    <source>
        <dbReference type="ARBA" id="ARBA00010337"/>
    </source>
</evidence>
<dbReference type="InterPro" id="IPR042241">
    <property type="entry name" value="GCP_C_sf"/>
</dbReference>
<name>A0A6A5YWU9_9PLEO</name>
<proteinExistence type="inferred from homology"/>
<dbReference type="GO" id="GO:0000930">
    <property type="term" value="C:gamma-tubulin complex"/>
    <property type="evidence" value="ECO:0007669"/>
    <property type="project" value="UniProtKB-ARBA"/>
</dbReference>
<dbReference type="GO" id="GO:0000922">
    <property type="term" value="C:spindle pole"/>
    <property type="evidence" value="ECO:0007669"/>
    <property type="project" value="InterPro"/>
</dbReference>
<feature type="region of interest" description="Disordered" evidence="6">
    <location>
        <begin position="154"/>
        <end position="193"/>
    </location>
</feature>
<dbReference type="Pfam" id="PF04130">
    <property type="entry name" value="GCP_C_terminal"/>
    <property type="match status" value="1"/>
</dbReference>
<dbReference type="Proteomes" id="UP000799770">
    <property type="component" value="Unassembled WGS sequence"/>
</dbReference>
<accession>A0A6A5YWU9</accession>
<keyword evidence="4 5" id="KW-0206">Cytoskeleton</keyword>
<keyword evidence="11" id="KW-1185">Reference proteome</keyword>
<feature type="domain" description="Gamma tubulin complex component C-terminal" evidence="7">
    <location>
        <begin position="541"/>
        <end position="862"/>
    </location>
</feature>
<feature type="compositionally biased region" description="Basic and acidic residues" evidence="6">
    <location>
        <begin position="808"/>
        <end position="819"/>
    </location>
</feature>
<dbReference type="Gene3D" id="1.20.120.1900">
    <property type="entry name" value="Gamma-tubulin complex, C-terminal domain"/>
    <property type="match status" value="1"/>
</dbReference>
<evidence type="ECO:0000256" key="5">
    <source>
        <dbReference type="RuleBase" id="RU363050"/>
    </source>
</evidence>
<evidence type="ECO:0000259" key="9">
    <source>
        <dbReference type="Pfam" id="PF17681"/>
    </source>
</evidence>
<dbReference type="GO" id="GO:0051321">
    <property type="term" value="P:meiotic cell cycle"/>
    <property type="evidence" value="ECO:0007669"/>
    <property type="project" value="TreeGrafter"/>
</dbReference>
<dbReference type="PANTHER" id="PTHR19302:SF33">
    <property type="entry name" value="GAMMA-TUBULIN COMPLEX COMPONENT 5"/>
    <property type="match status" value="1"/>
</dbReference>
<dbReference type="PANTHER" id="PTHR19302">
    <property type="entry name" value="GAMMA TUBULIN COMPLEX PROTEIN"/>
    <property type="match status" value="1"/>
</dbReference>
<evidence type="ECO:0000256" key="6">
    <source>
        <dbReference type="SAM" id="MobiDB-lite"/>
    </source>
</evidence>
<comment type="similarity">
    <text evidence="1 5">Belongs to the TUBGCP family.</text>
</comment>
<evidence type="ECO:0000256" key="4">
    <source>
        <dbReference type="ARBA" id="ARBA00023212"/>
    </source>
</evidence>
<dbReference type="InterPro" id="IPR041470">
    <property type="entry name" value="GCP_N"/>
</dbReference>
<organism evidence="10 11">
    <name type="scientific">Lophiotrema nucula</name>
    <dbReference type="NCBI Taxonomy" id="690887"/>
    <lineage>
        <taxon>Eukaryota</taxon>
        <taxon>Fungi</taxon>
        <taxon>Dikarya</taxon>
        <taxon>Ascomycota</taxon>
        <taxon>Pezizomycotina</taxon>
        <taxon>Dothideomycetes</taxon>
        <taxon>Pleosporomycetidae</taxon>
        <taxon>Pleosporales</taxon>
        <taxon>Lophiotremataceae</taxon>
        <taxon>Lophiotrema</taxon>
    </lineage>
</organism>
<evidence type="ECO:0000256" key="2">
    <source>
        <dbReference type="ARBA" id="ARBA00022490"/>
    </source>
</evidence>
<dbReference type="Pfam" id="PF14609">
    <property type="entry name" value="GCP5-Mod21_N"/>
    <property type="match status" value="1"/>
</dbReference>
<dbReference type="GO" id="GO:0051225">
    <property type="term" value="P:spindle assembly"/>
    <property type="evidence" value="ECO:0007669"/>
    <property type="project" value="TreeGrafter"/>
</dbReference>
<dbReference type="GO" id="GO:0031122">
    <property type="term" value="P:cytoplasmic microtubule organization"/>
    <property type="evidence" value="ECO:0007669"/>
    <property type="project" value="TreeGrafter"/>
</dbReference>
<dbReference type="InterPro" id="IPR059169">
    <property type="entry name" value="GCP5_N_ext"/>
</dbReference>
<dbReference type="InterPro" id="IPR040457">
    <property type="entry name" value="GCP_C"/>
</dbReference>
<dbReference type="AlphaFoldDB" id="A0A6A5YWU9"/>
<dbReference type="GO" id="GO:0043015">
    <property type="term" value="F:gamma-tubulin binding"/>
    <property type="evidence" value="ECO:0007669"/>
    <property type="project" value="InterPro"/>
</dbReference>
<dbReference type="EMBL" id="ML977335">
    <property type="protein sequence ID" value="KAF2111313.1"/>
    <property type="molecule type" value="Genomic_DNA"/>
</dbReference>
<dbReference type="CDD" id="cd22572">
    <property type="entry name" value="GCP5_NTD"/>
    <property type="match status" value="1"/>
</dbReference>
<dbReference type="GO" id="GO:0000278">
    <property type="term" value="P:mitotic cell cycle"/>
    <property type="evidence" value="ECO:0007669"/>
    <property type="project" value="TreeGrafter"/>
</dbReference>
<dbReference type="Pfam" id="PF17681">
    <property type="entry name" value="GCP_N_terminal"/>
    <property type="match status" value="1"/>
</dbReference>
<evidence type="ECO:0000259" key="7">
    <source>
        <dbReference type="Pfam" id="PF04130"/>
    </source>
</evidence>
<evidence type="ECO:0000313" key="11">
    <source>
        <dbReference type="Proteomes" id="UP000799770"/>
    </source>
</evidence>
<reference evidence="10" key="1">
    <citation type="journal article" date="2020" name="Stud. Mycol.">
        <title>101 Dothideomycetes genomes: a test case for predicting lifestyles and emergence of pathogens.</title>
        <authorList>
            <person name="Haridas S."/>
            <person name="Albert R."/>
            <person name="Binder M."/>
            <person name="Bloem J."/>
            <person name="Labutti K."/>
            <person name="Salamov A."/>
            <person name="Andreopoulos B."/>
            <person name="Baker S."/>
            <person name="Barry K."/>
            <person name="Bills G."/>
            <person name="Bluhm B."/>
            <person name="Cannon C."/>
            <person name="Castanera R."/>
            <person name="Culley D."/>
            <person name="Daum C."/>
            <person name="Ezra D."/>
            <person name="Gonzalez J."/>
            <person name="Henrissat B."/>
            <person name="Kuo A."/>
            <person name="Liang C."/>
            <person name="Lipzen A."/>
            <person name="Lutzoni F."/>
            <person name="Magnuson J."/>
            <person name="Mondo S."/>
            <person name="Nolan M."/>
            <person name="Ohm R."/>
            <person name="Pangilinan J."/>
            <person name="Park H.-J."/>
            <person name="Ramirez L."/>
            <person name="Alfaro M."/>
            <person name="Sun H."/>
            <person name="Tritt A."/>
            <person name="Yoshinaga Y."/>
            <person name="Zwiers L.-H."/>
            <person name="Turgeon B."/>
            <person name="Goodwin S."/>
            <person name="Spatafora J."/>
            <person name="Crous P."/>
            <person name="Grigoriev I."/>
        </authorList>
    </citation>
    <scope>NUCLEOTIDE SEQUENCE</scope>
    <source>
        <strain evidence="10">CBS 627.86</strain>
    </source>
</reference>
<dbReference type="GO" id="GO:0005874">
    <property type="term" value="C:microtubule"/>
    <property type="evidence" value="ECO:0007669"/>
    <property type="project" value="UniProtKB-KW"/>
</dbReference>
<keyword evidence="2 5" id="KW-0963">Cytoplasm</keyword>
<dbReference type="GO" id="GO:0051011">
    <property type="term" value="F:microtubule minus-end binding"/>
    <property type="evidence" value="ECO:0007669"/>
    <property type="project" value="TreeGrafter"/>
</dbReference>